<keyword evidence="4" id="KW-0539">Nucleus</keyword>
<protein>
    <submittedName>
        <fullName evidence="7">Putative NAC domain-containing protein</fullName>
    </submittedName>
    <submittedName>
        <fullName evidence="6">Transcription factor NAM family</fullName>
    </submittedName>
</protein>
<evidence type="ECO:0000313" key="7">
    <source>
        <dbReference type="EMBL" id="OTG03126.1"/>
    </source>
</evidence>
<dbReference type="Gramene" id="mRNA:HanXRQr2_Chr08g0336941">
    <property type="protein sequence ID" value="mRNA:HanXRQr2_Chr08g0336941"/>
    <property type="gene ID" value="HanXRQr2_Chr08g0336941"/>
</dbReference>
<evidence type="ECO:0000256" key="2">
    <source>
        <dbReference type="ARBA" id="ARBA00023125"/>
    </source>
</evidence>
<proteinExistence type="predicted"/>
<evidence type="ECO:0000256" key="1">
    <source>
        <dbReference type="ARBA" id="ARBA00023015"/>
    </source>
</evidence>
<dbReference type="PROSITE" id="PS51005">
    <property type="entry name" value="NAC"/>
    <property type="match status" value="1"/>
</dbReference>
<evidence type="ECO:0000259" key="5">
    <source>
        <dbReference type="PROSITE" id="PS51005"/>
    </source>
</evidence>
<dbReference type="EMBL" id="CM007902">
    <property type="protein sequence ID" value="OTG03126.1"/>
    <property type="molecule type" value="Genomic_DNA"/>
</dbReference>
<dbReference type="EMBL" id="MNCJ02000323">
    <property type="protein sequence ID" value="KAF5795206.1"/>
    <property type="molecule type" value="Genomic_DNA"/>
</dbReference>
<accession>A0A251SXY1</accession>
<evidence type="ECO:0000256" key="3">
    <source>
        <dbReference type="ARBA" id="ARBA00023163"/>
    </source>
</evidence>
<reference evidence="6 8" key="1">
    <citation type="journal article" date="2017" name="Nature">
        <title>The sunflower genome provides insights into oil metabolism, flowering and Asterid evolution.</title>
        <authorList>
            <person name="Badouin H."/>
            <person name="Gouzy J."/>
            <person name="Grassa C.J."/>
            <person name="Murat F."/>
            <person name="Staton S.E."/>
            <person name="Cottret L."/>
            <person name="Lelandais-Briere C."/>
            <person name="Owens G.L."/>
            <person name="Carrere S."/>
            <person name="Mayjonade B."/>
            <person name="Legrand L."/>
            <person name="Gill N."/>
            <person name="Kane N.C."/>
            <person name="Bowers J.E."/>
            <person name="Hubner S."/>
            <person name="Bellec A."/>
            <person name="Berard A."/>
            <person name="Berges H."/>
            <person name="Blanchet N."/>
            <person name="Boniface M.C."/>
            <person name="Brunel D."/>
            <person name="Catrice O."/>
            <person name="Chaidir N."/>
            <person name="Claudel C."/>
            <person name="Donnadieu C."/>
            <person name="Faraut T."/>
            <person name="Fievet G."/>
            <person name="Helmstetter N."/>
            <person name="King M."/>
            <person name="Knapp S.J."/>
            <person name="Lai Z."/>
            <person name="Le Paslier M.C."/>
            <person name="Lippi Y."/>
            <person name="Lorenzon L."/>
            <person name="Mandel J.R."/>
            <person name="Marage G."/>
            <person name="Marchand G."/>
            <person name="Marquand E."/>
            <person name="Bret-Mestries E."/>
            <person name="Morien E."/>
            <person name="Nambeesan S."/>
            <person name="Nguyen T."/>
            <person name="Pegot-Espagnet P."/>
            <person name="Pouilly N."/>
            <person name="Raftis F."/>
            <person name="Sallet E."/>
            <person name="Schiex T."/>
            <person name="Thomas J."/>
            <person name="Vandecasteele C."/>
            <person name="Vares D."/>
            <person name="Vear F."/>
            <person name="Vautrin S."/>
            <person name="Crespi M."/>
            <person name="Mangin B."/>
            <person name="Burke J.M."/>
            <person name="Salse J."/>
            <person name="Munos S."/>
            <person name="Vincourt P."/>
            <person name="Rieseberg L.H."/>
            <person name="Langlade N.B."/>
        </authorList>
    </citation>
    <scope>NUCLEOTIDE SEQUENCE [LARGE SCALE GENOMIC DNA]</scope>
    <source>
        <strain evidence="8">cv. SF193</strain>
        <tissue evidence="6">Leaves</tissue>
    </source>
</reference>
<dbReference type="GO" id="GO:0006355">
    <property type="term" value="P:regulation of DNA-templated transcription"/>
    <property type="evidence" value="ECO:0007669"/>
    <property type="project" value="InterPro"/>
</dbReference>
<dbReference type="AlphaFoldDB" id="A0A251SXY1"/>
<evidence type="ECO:0000313" key="8">
    <source>
        <dbReference type="Proteomes" id="UP000215914"/>
    </source>
</evidence>
<dbReference type="InterPro" id="IPR036093">
    <property type="entry name" value="NAC_dom_sf"/>
</dbReference>
<dbReference type="Pfam" id="PF02365">
    <property type="entry name" value="NAM"/>
    <property type="match status" value="1"/>
</dbReference>
<keyword evidence="2" id="KW-0238">DNA-binding</keyword>
<evidence type="ECO:0000313" key="6">
    <source>
        <dbReference type="EMBL" id="KAF5795206.1"/>
    </source>
</evidence>
<keyword evidence="8" id="KW-1185">Reference proteome</keyword>
<dbReference type="PANTHER" id="PTHR31719">
    <property type="entry name" value="NAC TRANSCRIPTION FACTOR 56"/>
    <property type="match status" value="1"/>
</dbReference>
<dbReference type="InParanoid" id="A0A251SXY1"/>
<reference evidence="7" key="2">
    <citation type="submission" date="2017-02" db="EMBL/GenBank/DDBJ databases">
        <title>Sunflower complete genome.</title>
        <authorList>
            <person name="Langlade N."/>
            <person name="Munos S."/>
        </authorList>
    </citation>
    <scope>NUCLEOTIDE SEQUENCE [LARGE SCALE GENOMIC DNA]</scope>
    <source>
        <tissue evidence="7">Leaves</tissue>
    </source>
</reference>
<keyword evidence="3" id="KW-0804">Transcription</keyword>
<dbReference type="InterPro" id="IPR003441">
    <property type="entry name" value="NAC-dom"/>
</dbReference>
<evidence type="ECO:0000256" key="4">
    <source>
        <dbReference type="ARBA" id="ARBA00023242"/>
    </source>
</evidence>
<dbReference type="Proteomes" id="UP000215914">
    <property type="component" value="Chromosome 13"/>
</dbReference>
<organism evidence="7 8">
    <name type="scientific">Helianthus annuus</name>
    <name type="common">Common sunflower</name>
    <dbReference type="NCBI Taxonomy" id="4232"/>
    <lineage>
        <taxon>Eukaryota</taxon>
        <taxon>Viridiplantae</taxon>
        <taxon>Streptophyta</taxon>
        <taxon>Embryophyta</taxon>
        <taxon>Tracheophyta</taxon>
        <taxon>Spermatophyta</taxon>
        <taxon>Magnoliopsida</taxon>
        <taxon>eudicotyledons</taxon>
        <taxon>Gunneridae</taxon>
        <taxon>Pentapetalae</taxon>
        <taxon>asterids</taxon>
        <taxon>campanulids</taxon>
        <taxon>Asterales</taxon>
        <taxon>Asteraceae</taxon>
        <taxon>Asteroideae</taxon>
        <taxon>Heliantheae alliance</taxon>
        <taxon>Heliantheae</taxon>
        <taxon>Helianthus</taxon>
    </lineage>
</organism>
<gene>
    <name evidence="7" type="ORF">HannXRQ_Chr13g0420651</name>
    <name evidence="6" type="ORF">HanXRQr2_Chr08g0336941</name>
</gene>
<reference evidence="6" key="3">
    <citation type="submission" date="2020-06" db="EMBL/GenBank/DDBJ databases">
        <title>Helianthus annuus Genome sequencing and assembly Release 2.</title>
        <authorList>
            <person name="Gouzy J."/>
            <person name="Langlade N."/>
            <person name="Munos S."/>
        </authorList>
    </citation>
    <scope>NUCLEOTIDE SEQUENCE</scope>
    <source>
        <tissue evidence="6">Leaves</tissue>
    </source>
</reference>
<dbReference type="GO" id="GO:0003677">
    <property type="term" value="F:DNA binding"/>
    <property type="evidence" value="ECO:0007669"/>
    <property type="project" value="UniProtKB-KW"/>
</dbReference>
<keyword evidence="1" id="KW-0805">Transcription regulation</keyword>
<dbReference type="PANTHER" id="PTHR31719:SF179">
    <property type="entry name" value="OS08G0148400 PROTEIN"/>
    <property type="match status" value="1"/>
</dbReference>
<name>A0A251SXY1_HELAN</name>
<dbReference type="Gene3D" id="2.170.150.80">
    <property type="entry name" value="NAC domain"/>
    <property type="match status" value="1"/>
</dbReference>
<feature type="domain" description="NAC" evidence="5">
    <location>
        <begin position="22"/>
        <end position="164"/>
    </location>
</feature>
<sequence>MAEDQQIVPYIQQELRDYDDALEPGYRFCPTDSELIIYYLKRKIELGEQPRCRIYDVHVYSHHPNELTERYRSCEGIWYFFTMRERKHQTGTRVNRRTKDFGYWKSTQKDTKVYDFVTRRVLGTKRPLAFYDEKDQKTEWLMYEYTCNNLNIPNGSHFCRSGFQDRNRDFHDYVHRWKKLEMINKQTLY</sequence>
<dbReference type="SUPFAM" id="SSF101941">
    <property type="entry name" value="NAC domain"/>
    <property type="match status" value="1"/>
</dbReference>